<dbReference type="Gene3D" id="6.10.140.2040">
    <property type="match status" value="1"/>
</dbReference>
<dbReference type="Proteomes" id="UP000678393">
    <property type="component" value="Unassembled WGS sequence"/>
</dbReference>
<feature type="region of interest" description="Disordered" evidence="9">
    <location>
        <begin position="52"/>
        <end position="121"/>
    </location>
</feature>
<dbReference type="InterPro" id="IPR043451">
    <property type="entry name" value="Myocardin-like"/>
</dbReference>
<feature type="repeat" description="RPEL" evidence="7">
    <location>
        <begin position="207"/>
        <end position="232"/>
    </location>
</feature>
<feature type="compositionally biased region" description="Basic residues" evidence="9">
    <location>
        <begin position="382"/>
        <end position="393"/>
    </location>
</feature>
<dbReference type="GO" id="GO:0045944">
    <property type="term" value="P:positive regulation of transcription by RNA polymerase II"/>
    <property type="evidence" value="ECO:0007669"/>
    <property type="project" value="TreeGrafter"/>
</dbReference>
<feature type="region of interest" description="Disordered" evidence="9">
    <location>
        <begin position="626"/>
        <end position="655"/>
    </location>
</feature>
<dbReference type="EMBL" id="CAJHNH020008068">
    <property type="protein sequence ID" value="CAG5135235.1"/>
    <property type="molecule type" value="Genomic_DNA"/>
</dbReference>
<keyword evidence="4 8" id="KW-0175">Coiled coil</keyword>
<keyword evidence="5" id="KW-0804">Transcription</keyword>
<feature type="coiled-coil region" evidence="8">
    <location>
        <begin position="945"/>
        <end position="997"/>
    </location>
</feature>
<dbReference type="PANTHER" id="PTHR22793:SF12">
    <property type="entry name" value="MYOCARDIN-RELATED TRANSCRIPTION FACTOR, ISOFORM H"/>
    <property type="match status" value="1"/>
</dbReference>
<dbReference type="InterPro" id="IPR003034">
    <property type="entry name" value="SAP_dom"/>
</dbReference>
<dbReference type="PROSITE" id="PS50800">
    <property type="entry name" value="SAP"/>
    <property type="match status" value="1"/>
</dbReference>
<evidence type="ECO:0000256" key="6">
    <source>
        <dbReference type="ARBA" id="ARBA00023242"/>
    </source>
</evidence>
<feature type="repeat" description="RPEL" evidence="7">
    <location>
        <begin position="163"/>
        <end position="188"/>
    </location>
</feature>
<dbReference type="Pfam" id="PF02037">
    <property type="entry name" value="SAP"/>
    <property type="match status" value="1"/>
</dbReference>
<feature type="region of interest" description="Disordered" evidence="9">
    <location>
        <begin position="731"/>
        <end position="773"/>
    </location>
</feature>
<feature type="region of interest" description="Disordered" evidence="9">
    <location>
        <begin position="785"/>
        <end position="813"/>
    </location>
</feature>
<dbReference type="PANTHER" id="PTHR22793">
    <property type="entry name" value="MYOCARDIN-RELATED TRANSCRIPTION FACTOR-RELATED"/>
    <property type="match status" value="1"/>
</dbReference>
<dbReference type="InterPro" id="IPR004018">
    <property type="entry name" value="RPEL_repeat"/>
</dbReference>
<dbReference type="InterPro" id="IPR036361">
    <property type="entry name" value="SAP_dom_sf"/>
</dbReference>
<keyword evidence="2" id="KW-0677">Repeat</keyword>
<evidence type="ECO:0000256" key="3">
    <source>
        <dbReference type="ARBA" id="ARBA00023015"/>
    </source>
</evidence>
<comment type="caution">
    <text evidence="11">The sequence shown here is derived from an EMBL/GenBank/DDBJ whole genome shotgun (WGS) entry which is preliminary data.</text>
</comment>
<dbReference type="SUPFAM" id="SSF68906">
    <property type="entry name" value="SAP domain"/>
    <property type="match status" value="1"/>
</dbReference>
<feature type="region of interest" description="Disordered" evidence="9">
    <location>
        <begin position="1327"/>
        <end position="1367"/>
    </location>
</feature>
<accession>A0A8S4A591</accession>
<feature type="region of interest" description="Disordered" evidence="9">
    <location>
        <begin position="373"/>
        <end position="393"/>
    </location>
</feature>
<dbReference type="PROSITE" id="PS51073">
    <property type="entry name" value="RPEL"/>
    <property type="match status" value="3"/>
</dbReference>
<reference evidence="11" key="1">
    <citation type="submission" date="2021-04" db="EMBL/GenBank/DDBJ databases">
        <authorList>
            <consortium name="Molecular Ecology Group"/>
        </authorList>
    </citation>
    <scope>NUCLEOTIDE SEQUENCE</scope>
</reference>
<feature type="compositionally biased region" description="Low complexity" evidence="9">
    <location>
        <begin position="532"/>
        <end position="544"/>
    </location>
</feature>
<feature type="region of interest" description="Disordered" evidence="9">
    <location>
        <begin position="532"/>
        <end position="572"/>
    </location>
</feature>
<evidence type="ECO:0000313" key="11">
    <source>
        <dbReference type="EMBL" id="CAG5135235.1"/>
    </source>
</evidence>
<keyword evidence="6" id="KW-0539">Nucleus</keyword>
<evidence type="ECO:0000259" key="10">
    <source>
        <dbReference type="PROSITE" id="PS50800"/>
    </source>
</evidence>
<sequence length="1551" mass="165607">MRLLGSASVFSNSSHSWSPFLGAGSAGLDPNTLKLIHCIYCKECRMEKMAASGLPEHHHSHHHQQHQHSGQSQEGIANGGSVSSNNSSSQTPLMGIPLALPRTPPDQASIQSSMDKNKETLKRKLMLRRSVNELVDRGIYPPLKTPPAFAEKTKQLERAKTGDLLRHKIQQRPDRQLLVQQHILEDTTIDPSLHERQRLLKRSRLLDGLNGKLAHRPGPLELVQGNILQPSHELASAIKDGTIQFLPTCDTEDMEHSSSSFLFDDESTGSDGAPSPSMDESSDVSSPSSTTPLPSSESLPISFTLTKSISVPLTINKGPQIPFVSANSAIITASSSTSTLNSSHPGTSFGASILSFSNNSSIGNSSGSILSYSNNSNSSGKSRSKKPKPKTMSKARIIKFHEYKGPPSVVKNQSSNVSAAAAAAAALGGGCGEDTPYHILLQQQQLFLQWQLEFQQKQQHGTASVSAGPETATSPTLNSVIVTSPVVTTAPTTHIHPIVAGGTGLVQAVSLQQPQTPNTSAVAPGAFSLVSIPSSSQTSTQQASPAPPPPPPPPPPLPPVTRPTQSVAPRQSAKALTAIPASALSLPKLTANLEEMKVADLKAELKKRSLPVSGPKPQLIERLKPFTESSSSNSPVLSTVVPKNSNSRPPSCASAPLQFSQTTFHIKTEPNGETTASPVTRPIPTAASLLTSSSASGASNHTSSTFSMPITLPFMQGIKTVVSVKPMVKEEPMTTTDISPANSPPTLQASTPVPTTPMSPEYEATSPPSLTPKLTLSSHPIAQSLGKSANLGSNHLIHNGSPGKNPAPHGQTVVSMSADSAHSASVVPAEMMPMEVDSVSIDLNQGVDDTAFKAASMGHSLDSANFKALVQHPISTAGFKTLSSPASLLQLQQLQTLQQLQQQLLQQTQLSQHQFHQHSLQQPSQTTTVQLTANDQMVLAQAKQIEELQRQLQESHLKLKLQQLQQQHMQLQQQQQHQQQQHQHQQQQHQHQQQQQQQQLWQVQLPANFAQQAHIRPQQQQQQQQQQQTPMMITNQNLVNNCTSISAADGSIAGGVSSDSGLINMTGLTSGQMTSVASGQTTVSLPYAIHINLTSSGQVKLPQQLQPITTSAAAAAATTTKTMSLPSSCVNSEQQKLNIQCSSPNPYFSGPLKEPPRYDEAIKIKQQQIITPGNSSGGNSKVPASSDGCLNKPLTLGRIDTGVKSQTMDDVLEILIRNGDLPPSAATEALPTGKLAQVMELPATSLNTAISTSSQCLSVTPSVSASLVTAQSQSMPSSPAVPTITSSVRSMSNSIHHNHHHYQMSNSSCSPRDQTLTSIHTNMYSDTLMNDTQSSPPSHHDTSGSSSLMLNDGTSHSDEGELLDWGEMLPSPDLCNMDWSSESGFGHLDLGDSSLHLDSKSGDSHHANGVQSSYDTRYGSILVQDAMCNSSEPGSHCQSDGNSHKNSFGFCAMTVHGSEPDLAAFNLGGDTSEAIDPASQMDMSEWLDVIMPNPSIRLECMHTPTSVSYTADPILTPRTQQDVFDIFNFDDSDFGSSVMSWDKVTEQGTSS</sequence>
<evidence type="ECO:0000256" key="2">
    <source>
        <dbReference type="ARBA" id="ARBA00022737"/>
    </source>
</evidence>
<gene>
    <name evidence="11" type="ORF">CUNI_LOCUS20793</name>
</gene>
<evidence type="ECO:0000256" key="4">
    <source>
        <dbReference type="ARBA" id="ARBA00023054"/>
    </source>
</evidence>
<comment type="subcellular location">
    <subcellularLocation>
        <location evidence="1">Nucleus</location>
    </subcellularLocation>
</comment>
<organism evidence="11 12">
    <name type="scientific">Candidula unifasciata</name>
    <dbReference type="NCBI Taxonomy" id="100452"/>
    <lineage>
        <taxon>Eukaryota</taxon>
        <taxon>Metazoa</taxon>
        <taxon>Spiralia</taxon>
        <taxon>Lophotrochozoa</taxon>
        <taxon>Mollusca</taxon>
        <taxon>Gastropoda</taxon>
        <taxon>Heterobranchia</taxon>
        <taxon>Euthyneura</taxon>
        <taxon>Panpulmonata</taxon>
        <taxon>Eupulmonata</taxon>
        <taxon>Stylommatophora</taxon>
        <taxon>Helicina</taxon>
        <taxon>Helicoidea</taxon>
        <taxon>Geomitridae</taxon>
        <taxon>Candidula</taxon>
    </lineage>
</organism>
<dbReference type="Gene3D" id="6.10.150.10">
    <property type="match status" value="1"/>
</dbReference>
<feature type="region of interest" description="Disordered" evidence="9">
    <location>
        <begin position="256"/>
        <end position="297"/>
    </location>
</feature>
<dbReference type="OrthoDB" id="197676at2759"/>
<evidence type="ECO:0000313" key="12">
    <source>
        <dbReference type="Proteomes" id="UP000678393"/>
    </source>
</evidence>
<protein>
    <recommendedName>
        <fullName evidence="10">SAP domain-containing protein</fullName>
    </recommendedName>
</protein>
<proteinExistence type="predicted"/>
<feature type="compositionally biased region" description="Polar residues" evidence="9">
    <location>
        <begin position="1327"/>
        <end position="1354"/>
    </location>
</feature>
<name>A0A8S4A591_9EUPU</name>
<feature type="compositionally biased region" description="Polar residues" evidence="9">
    <location>
        <begin position="733"/>
        <end position="758"/>
    </location>
</feature>
<feature type="compositionally biased region" description="Pro residues" evidence="9">
    <location>
        <begin position="545"/>
        <end position="561"/>
    </location>
</feature>
<evidence type="ECO:0000256" key="8">
    <source>
        <dbReference type="SAM" id="Coils"/>
    </source>
</evidence>
<dbReference type="SMART" id="SM00513">
    <property type="entry name" value="SAP"/>
    <property type="match status" value="1"/>
</dbReference>
<dbReference type="GO" id="GO:0005634">
    <property type="term" value="C:nucleus"/>
    <property type="evidence" value="ECO:0007669"/>
    <property type="project" value="UniProtKB-SubCell"/>
</dbReference>
<evidence type="ECO:0000256" key="1">
    <source>
        <dbReference type="ARBA" id="ARBA00004123"/>
    </source>
</evidence>
<feature type="repeat" description="RPEL" evidence="7">
    <location>
        <begin position="119"/>
        <end position="144"/>
    </location>
</feature>
<feature type="compositionally biased region" description="Low complexity" evidence="9">
    <location>
        <begin position="274"/>
        <end position="297"/>
    </location>
</feature>
<dbReference type="Gene3D" id="1.10.720.30">
    <property type="entry name" value="SAP domain"/>
    <property type="match status" value="1"/>
</dbReference>
<dbReference type="SMART" id="SM00707">
    <property type="entry name" value="RPEL"/>
    <property type="match status" value="3"/>
</dbReference>
<feature type="compositionally biased region" description="Low complexity" evidence="9">
    <location>
        <begin position="629"/>
        <end position="641"/>
    </location>
</feature>
<evidence type="ECO:0000256" key="5">
    <source>
        <dbReference type="ARBA" id="ARBA00023163"/>
    </source>
</evidence>
<evidence type="ECO:0000256" key="9">
    <source>
        <dbReference type="SAM" id="MobiDB-lite"/>
    </source>
</evidence>
<feature type="domain" description="SAP" evidence="10">
    <location>
        <begin position="593"/>
        <end position="627"/>
    </location>
</feature>
<evidence type="ECO:0000256" key="7">
    <source>
        <dbReference type="PROSITE-ProRule" id="PRU00401"/>
    </source>
</evidence>
<dbReference type="GO" id="GO:0003713">
    <property type="term" value="F:transcription coactivator activity"/>
    <property type="evidence" value="ECO:0007669"/>
    <property type="project" value="TreeGrafter"/>
</dbReference>
<keyword evidence="12" id="KW-1185">Reference proteome</keyword>
<dbReference type="Pfam" id="PF02755">
    <property type="entry name" value="RPEL"/>
    <property type="match status" value="2"/>
</dbReference>
<keyword evidence="3" id="KW-0805">Transcription regulation</keyword>
<feature type="compositionally biased region" description="Low complexity" evidence="9">
    <location>
        <begin position="67"/>
        <end position="89"/>
    </location>
</feature>